<evidence type="ECO:0000313" key="3">
    <source>
        <dbReference type="Proteomes" id="UP000433406"/>
    </source>
</evidence>
<feature type="region of interest" description="Disordered" evidence="1">
    <location>
        <begin position="98"/>
        <end position="117"/>
    </location>
</feature>
<evidence type="ECO:0000256" key="1">
    <source>
        <dbReference type="SAM" id="MobiDB-lite"/>
    </source>
</evidence>
<dbReference type="EMBL" id="WLCI01000016">
    <property type="protein sequence ID" value="MTB96427.1"/>
    <property type="molecule type" value="Genomic_DNA"/>
</dbReference>
<gene>
    <name evidence="2" type="ORF">GGQ22_15240</name>
</gene>
<dbReference type="Proteomes" id="UP000433406">
    <property type="component" value="Unassembled WGS sequence"/>
</dbReference>
<accession>A0A6I3JE90</accession>
<dbReference type="AlphaFoldDB" id="A0A6I3JE90"/>
<name>A0A6I3JE90_9ACTN</name>
<sequence>MSNRVLLTVGVLVAIAVASAAVWYFIFAEEHETSAQEDCSDAIARLSVGDDDRNDGLEVDYELTSTGAEQIWIITIDRDGDSLFEGNRTVDEDGELGVEVTTPDRDGGRFTATATPASGGAECTVTLTH</sequence>
<keyword evidence="3" id="KW-1185">Reference proteome</keyword>
<protein>
    <submittedName>
        <fullName evidence="2">Uncharacterized protein</fullName>
    </submittedName>
</protein>
<dbReference type="RefSeq" id="WP_154616307.1">
    <property type="nucleotide sequence ID" value="NZ_CP053660.1"/>
</dbReference>
<proteinExistence type="predicted"/>
<reference evidence="2 3" key="1">
    <citation type="submission" date="2019-10" db="EMBL/GenBank/DDBJ databases">
        <title>Nocardioides novel species isolated from the excrement of Marmot.</title>
        <authorList>
            <person name="Zhang G."/>
        </authorList>
    </citation>
    <scope>NUCLEOTIDE SEQUENCE [LARGE SCALE GENOMIC DNA]</scope>
    <source>
        <strain evidence="3">zg-579</strain>
    </source>
</reference>
<organism evidence="2 3">
    <name type="scientific">Nocardioides marmotae</name>
    <dbReference type="NCBI Taxonomy" id="2663857"/>
    <lineage>
        <taxon>Bacteria</taxon>
        <taxon>Bacillati</taxon>
        <taxon>Actinomycetota</taxon>
        <taxon>Actinomycetes</taxon>
        <taxon>Propionibacteriales</taxon>
        <taxon>Nocardioidaceae</taxon>
        <taxon>Nocardioides</taxon>
    </lineage>
</organism>
<comment type="caution">
    <text evidence="2">The sequence shown here is derived from an EMBL/GenBank/DDBJ whole genome shotgun (WGS) entry which is preliminary data.</text>
</comment>
<evidence type="ECO:0000313" key="2">
    <source>
        <dbReference type="EMBL" id="MTB96427.1"/>
    </source>
</evidence>